<dbReference type="EnsemblMetazoa" id="CJA32199.1">
    <property type="protein sequence ID" value="CJA32199.1"/>
    <property type="gene ID" value="WBGene00208046"/>
</dbReference>
<reference evidence="1" key="2">
    <citation type="submission" date="2022-06" db="UniProtKB">
        <authorList>
            <consortium name="EnsemblMetazoa"/>
        </authorList>
    </citation>
    <scope>IDENTIFICATION</scope>
    <source>
        <strain evidence="1">DF5081</strain>
    </source>
</reference>
<protein>
    <submittedName>
        <fullName evidence="1">Uncharacterized protein</fullName>
    </submittedName>
</protein>
<organism evidence="1 2">
    <name type="scientific">Caenorhabditis japonica</name>
    <dbReference type="NCBI Taxonomy" id="281687"/>
    <lineage>
        <taxon>Eukaryota</taxon>
        <taxon>Metazoa</taxon>
        <taxon>Ecdysozoa</taxon>
        <taxon>Nematoda</taxon>
        <taxon>Chromadorea</taxon>
        <taxon>Rhabditida</taxon>
        <taxon>Rhabditina</taxon>
        <taxon>Rhabditomorpha</taxon>
        <taxon>Rhabditoidea</taxon>
        <taxon>Rhabditidae</taxon>
        <taxon>Peloderinae</taxon>
        <taxon>Caenorhabditis</taxon>
    </lineage>
</organism>
<dbReference type="Proteomes" id="UP000005237">
    <property type="component" value="Unassembled WGS sequence"/>
</dbReference>
<accession>A0A8R1EEM6</accession>
<keyword evidence="2" id="KW-1185">Reference proteome</keyword>
<dbReference type="AlphaFoldDB" id="A0A8R1EEM6"/>
<proteinExistence type="predicted"/>
<name>A0A8R1EEM6_CAEJA</name>
<reference evidence="2" key="1">
    <citation type="submission" date="2010-08" db="EMBL/GenBank/DDBJ databases">
        <authorList>
            <consortium name="Caenorhabditis japonica Sequencing Consortium"/>
            <person name="Wilson R.K."/>
        </authorList>
    </citation>
    <scope>NUCLEOTIDE SEQUENCE [LARGE SCALE GENOMIC DNA]</scope>
    <source>
        <strain evidence="2">DF5081</strain>
    </source>
</reference>
<evidence type="ECO:0000313" key="2">
    <source>
        <dbReference type="Proteomes" id="UP000005237"/>
    </source>
</evidence>
<sequence length="78" mass="9393">MTRLRLSTRSTFDSRLDFDYRHARFFDFRLSFDYRHGRLSTLDSTSIIAMSIVLIIDTKYVDNRLESDKVDDNRQFSF</sequence>
<evidence type="ECO:0000313" key="1">
    <source>
        <dbReference type="EnsemblMetazoa" id="CJA32199.1"/>
    </source>
</evidence>